<accession>A0A8T2NDP9</accession>
<name>A0A8T2NDP9_9TELE</name>
<evidence type="ECO:0000313" key="1">
    <source>
        <dbReference type="EMBL" id="KAG9338409.1"/>
    </source>
</evidence>
<proteinExistence type="predicted"/>
<evidence type="ECO:0000313" key="2">
    <source>
        <dbReference type="Proteomes" id="UP000824540"/>
    </source>
</evidence>
<keyword evidence="2" id="KW-1185">Reference proteome</keyword>
<protein>
    <submittedName>
        <fullName evidence="1">Uncharacterized protein</fullName>
    </submittedName>
</protein>
<dbReference type="AlphaFoldDB" id="A0A8T2NDP9"/>
<organism evidence="1 2">
    <name type="scientific">Albula glossodonta</name>
    <name type="common">roundjaw bonefish</name>
    <dbReference type="NCBI Taxonomy" id="121402"/>
    <lineage>
        <taxon>Eukaryota</taxon>
        <taxon>Metazoa</taxon>
        <taxon>Chordata</taxon>
        <taxon>Craniata</taxon>
        <taxon>Vertebrata</taxon>
        <taxon>Euteleostomi</taxon>
        <taxon>Actinopterygii</taxon>
        <taxon>Neopterygii</taxon>
        <taxon>Teleostei</taxon>
        <taxon>Albuliformes</taxon>
        <taxon>Albulidae</taxon>
        <taxon>Albula</taxon>
    </lineage>
</organism>
<dbReference type="EMBL" id="JAFBMS010000067">
    <property type="protein sequence ID" value="KAG9338409.1"/>
    <property type="molecule type" value="Genomic_DNA"/>
</dbReference>
<gene>
    <name evidence="1" type="ORF">JZ751_025813</name>
</gene>
<sequence length="60" mass="6580">MAMNLREIPAKSCPRARKSTARVTTEDTLLGGEEEVGGWFCVPLPQLVLAVERHSGKRVS</sequence>
<reference evidence="1" key="1">
    <citation type="thesis" date="2021" institute="BYU ScholarsArchive" country="Provo, UT, USA">
        <title>Applications of and Algorithms for Genome Assembly and Genomic Analyses with an Emphasis on Marine Teleosts.</title>
        <authorList>
            <person name="Pickett B.D."/>
        </authorList>
    </citation>
    <scope>NUCLEOTIDE SEQUENCE</scope>
    <source>
        <strain evidence="1">HI-2016</strain>
    </source>
</reference>
<dbReference type="Proteomes" id="UP000824540">
    <property type="component" value="Unassembled WGS sequence"/>
</dbReference>
<comment type="caution">
    <text evidence="1">The sequence shown here is derived from an EMBL/GenBank/DDBJ whole genome shotgun (WGS) entry which is preliminary data.</text>
</comment>